<dbReference type="EMBL" id="JADGJQ010000012">
    <property type="protein sequence ID" value="KAJ3181428.1"/>
    <property type="molecule type" value="Genomic_DNA"/>
</dbReference>
<dbReference type="SUPFAM" id="SSF82784">
    <property type="entry name" value="OsmC-like"/>
    <property type="match status" value="1"/>
</dbReference>
<accession>A0AAD5XPH0</accession>
<dbReference type="PANTHER" id="PTHR33797">
    <property type="entry name" value="ORGANIC HYDROPEROXIDE RESISTANCE PROTEIN-LIKE"/>
    <property type="match status" value="1"/>
</dbReference>
<dbReference type="GO" id="GO:0006979">
    <property type="term" value="P:response to oxidative stress"/>
    <property type="evidence" value="ECO:0007669"/>
    <property type="project" value="InterPro"/>
</dbReference>
<dbReference type="AlphaFoldDB" id="A0AAD5XPH0"/>
<sequence length="164" mass="17065">MLAHRTALLATRTLNVSRPMSTAVKSLYKTSAIASGKGRQGTVKHPETGFSSNLALPKSMGGPGNTAASLNPEILFASGYSSCFLGAVHAVAGAKKVKLPADTSVEAEIELKKGDNFDLAAVITLTAKGVDKKVLEDVLAAAHETCPYSRATRGNIEVKVKAVN</sequence>
<dbReference type="PANTHER" id="PTHR33797:SF2">
    <property type="entry name" value="ORGANIC HYDROPEROXIDE RESISTANCE PROTEIN-LIKE"/>
    <property type="match status" value="1"/>
</dbReference>
<gene>
    <name evidence="2" type="ORF">HDU87_001035</name>
</gene>
<reference evidence="2" key="1">
    <citation type="submission" date="2020-05" db="EMBL/GenBank/DDBJ databases">
        <title>Phylogenomic resolution of chytrid fungi.</title>
        <authorList>
            <person name="Stajich J.E."/>
            <person name="Amses K."/>
            <person name="Simmons R."/>
            <person name="Seto K."/>
            <person name="Myers J."/>
            <person name="Bonds A."/>
            <person name="Quandt C.A."/>
            <person name="Barry K."/>
            <person name="Liu P."/>
            <person name="Grigoriev I."/>
            <person name="Longcore J.E."/>
            <person name="James T.Y."/>
        </authorList>
    </citation>
    <scope>NUCLEOTIDE SEQUENCE</scope>
    <source>
        <strain evidence="2">JEL0379</strain>
    </source>
</reference>
<evidence type="ECO:0008006" key="4">
    <source>
        <dbReference type="Google" id="ProtNLM"/>
    </source>
</evidence>
<dbReference type="Gene3D" id="2.20.25.10">
    <property type="match status" value="1"/>
</dbReference>
<dbReference type="Gene3D" id="3.30.300.20">
    <property type="match status" value="1"/>
</dbReference>
<dbReference type="InterPro" id="IPR036102">
    <property type="entry name" value="OsmC/Ohrsf"/>
</dbReference>
<proteinExistence type="inferred from homology"/>
<dbReference type="NCBIfam" id="TIGR03561">
    <property type="entry name" value="organ_hyd_perox"/>
    <property type="match status" value="1"/>
</dbReference>
<dbReference type="InterPro" id="IPR015946">
    <property type="entry name" value="KH_dom-like_a/b"/>
</dbReference>
<protein>
    <recommendedName>
        <fullName evidence="4">Organic hydroperoxide resistance protein</fullName>
    </recommendedName>
</protein>
<evidence type="ECO:0000313" key="3">
    <source>
        <dbReference type="Proteomes" id="UP001212152"/>
    </source>
</evidence>
<comment type="caution">
    <text evidence="2">The sequence shown here is derived from an EMBL/GenBank/DDBJ whole genome shotgun (WGS) entry which is preliminary data.</text>
</comment>
<keyword evidence="3" id="KW-1185">Reference proteome</keyword>
<dbReference type="InterPro" id="IPR019953">
    <property type="entry name" value="OHR"/>
</dbReference>
<organism evidence="2 3">
    <name type="scientific">Geranomyces variabilis</name>
    <dbReference type="NCBI Taxonomy" id="109894"/>
    <lineage>
        <taxon>Eukaryota</taxon>
        <taxon>Fungi</taxon>
        <taxon>Fungi incertae sedis</taxon>
        <taxon>Chytridiomycota</taxon>
        <taxon>Chytridiomycota incertae sedis</taxon>
        <taxon>Chytridiomycetes</taxon>
        <taxon>Spizellomycetales</taxon>
        <taxon>Powellomycetaceae</taxon>
        <taxon>Geranomyces</taxon>
    </lineage>
</organism>
<dbReference type="InterPro" id="IPR003718">
    <property type="entry name" value="OsmC/Ohr_fam"/>
</dbReference>
<dbReference type="Pfam" id="PF02566">
    <property type="entry name" value="OsmC"/>
    <property type="match status" value="1"/>
</dbReference>
<evidence type="ECO:0000313" key="2">
    <source>
        <dbReference type="EMBL" id="KAJ3181428.1"/>
    </source>
</evidence>
<evidence type="ECO:0000256" key="1">
    <source>
        <dbReference type="ARBA" id="ARBA00007378"/>
    </source>
</evidence>
<name>A0AAD5XPH0_9FUNG</name>
<dbReference type="Proteomes" id="UP001212152">
    <property type="component" value="Unassembled WGS sequence"/>
</dbReference>
<comment type="similarity">
    <text evidence="1">Belongs to the OsmC/Ohr family.</text>
</comment>